<comment type="caution">
    <text evidence="9">The sequence shown here is derived from an EMBL/GenBank/DDBJ whole genome shotgun (WGS) entry which is preliminary data.</text>
</comment>
<organism evidence="9 10">
    <name type="scientific">Pseudoxanthomonas taiwanensis</name>
    <dbReference type="NCBI Taxonomy" id="176598"/>
    <lineage>
        <taxon>Bacteria</taxon>
        <taxon>Pseudomonadati</taxon>
        <taxon>Pseudomonadota</taxon>
        <taxon>Gammaproteobacteria</taxon>
        <taxon>Lysobacterales</taxon>
        <taxon>Lysobacteraceae</taxon>
        <taxon>Pseudoxanthomonas</taxon>
    </lineage>
</organism>
<evidence type="ECO:0000256" key="4">
    <source>
        <dbReference type="ARBA" id="ARBA00022723"/>
    </source>
</evidence>
<dbReference type="GO" id="GO:0004416">
    <property type="term" value="F:hydroxyacylglutathione hydrolase activity"/>
    <property type="evidence" value="ECO:0007669"/>
    <property type="project" value="UniProtKB-UniRule"/>
</dbReference>
<name>A0A921NUT7_9GAMM</name>
<sequence>MRLSALPAFEDNYVWVLDEGHGALVVDPGDATPVLAAAAEGLAPAAVLVTHHHADHCGGVPALLERFPGLPVFAPEDARIALDCEHVGDGARLRLAGMDVEVLAVPGHTRSHLAFRTGDVLFCGDALFSLGCGRMFEGTPAQMHASLRRLAALPGHTRICCGHEYTLANAAFALAVEPDNPALARRRDEAAALRRAGRSTLPARLEDELACNPFLRCDVPAVRAAAERRLGRPPEDAVEVFAVLRAWKDGFGA</sequence>
<feature type="binding site" evidence="7">
    <location>
        <position position="125"/>
    </location>
    <ligand>
        <name>Zn(2+)</name>
        <dbReference type="ChEBI" id="CHEBI:29105"/>
        <label>1</label>
    </ligand>
</feature>
<dbReference type="EMBL" id="PDWK01000044">
    <property type="protein sequence ID" value="KAF1688576.1"/>
    <property type="molecule type" value="Genomic_DNA"/>
</dbReference>
<dbReference type="Gene3D" id="3.60.15.10">
    <property type="entry name" value="Ribonuclease Z/Hydroxyacylglutathione hydrolase-like"/>
    <property type="match status" value="1"/>
</dbReference>
<feature type="binding site" evidence="7">
    <location>
        <position position="108"/>
    </location>
    <ligand>
        <name>Zn(2+)</name>
        <dbReference type="ChEBI" id="CHEBI:29105"/>
        <label>1</label>
    </ligand>
</feature>
<evidence type="ECO:0000256" key="1">
    <source>
        <dbReference type="ARBA" id="ARBA00001623"/>
    </source>
</evidence>
<dbReference type="PANTHER" id="PTHR43705">
    <property type="entry name" value="HYDROXYACYLGLUTATHIONE HYDROLASE"/>
    <property type="match status" value="1"/>
</dbReference>
<dbReference type="OrthoDB" id="9802248at2"/>
<evidence type="ECO:0000313" key="10">
    <source>
        <dbReference type="Proteomes" id="UP000717981"/>
    </source>
</evidence>
<comment type="cofactor">
    <cofactor evidence="7">
        <name>Zn(2+)</name>
        <dbReference type="ChEBI" id="CHEBI:29105"/>
    </cofactor>
    <text evidence="7">Binds 2 Zn(2+) ions per subunit.</text>
</comment>
<dbReference type="GO" id="GO:0046872">
    <property type="term" value="F:metal ion binding"/>
    <property type="evidence" value="ECO:0007669"/>
    <property type="project" value="UniProtKB-KW"/>
</dbReference>
<dbReference type="InterPro" id="IPR032282">
    <property type="entry name" value="HAGH_C"/>
</dbReference>
<evidence type="ECO:0000259" key="8">
    <source>
        <dbReference type="SMART" id="SM00849"/>
    </source>
</evidence>
<accession>A0A921NUT7</accession>
<protein>
    <recommendedName>
        <fullName evidence="7">Hydroxyacylglutathione hydrolase</fullName>
        <ecNumber evidence="7">3.1.2.6</ecNumber>
    </recommendedName>
    <alternativeName>
        <fullName evidence="7">Glyoxalase II</fullName>
        <shortName evidence="7">Glx II</shortName>
    </alternativeName>
</protein>
<feature type="binding site" evidence="7">
    <location>
        <position position="125"/>
    </location>
    <ligand>
        <name>Zn(2+)</name>
        <dbReference type="ChEBI" id="CHEBI:29105"/>
        <label>2</label>
    </ligand>
</feature>
<dbReference type="GO" id="GO:0019243">
    <property type="term" value="P:methylglyoxal catabolic process to D-lactate via S-lactoyl-glutathione"/>
    <property type="evidence" value="ECO:0007669"/>
    <property type="project" value="UniProtKB-UniRule"/>
</dbReference>
<dbReference type="RefSeq" id="WP_162124774.1">
    <property type="nucleotide sequence ID" value="NZ_PDWK01000044.1"/>
</dbReference>
<feature type="domain" description="Metallo-beta-lactamase" evidence="8">
    <location>
        <begin position="11"/>
        <end position="163"/>
    </location>
</feature>
<comment type="subunit">
    <text evidence="7">Monomer.</text>
</comment>
<comment type="pathway">
    <text evidence="2 7">Secondary metabolite metabolism; methylglyoxal degradation; (R)-lactate from methylglyoxal: step 2/2.</text>
</comment>
<dbReference type="InterPro" id="IPR035680">
    <property type="entry name" value="Clx_II_MBL"/>
</dbReference>
<keyword evidence="10" id="KW-1185">Reference proteome</keyword>
<reference evidence="9" key="1">
    <citation type="submission" date="2017-10" db="EMBL/GenBank/DDBJ databases">
        <title>Whole genome sequencing of members of genus Pseudoxanthomonas.</title>
        <authorList>
            <person name="Kumar S."/>
            <person name="Bansal K."/>
            <person name="Kaur A."/>
            <person name="Patil P."/>
            <person name="Sharma S."/>
            <person name="Patil P.B."/>
        </authorList>
    </citation>
    <scope>NUCLEOTIDE SEQUENCE</scope>
    <source>
        <strain evidence="9">DSM 22914</strain>
    </source>
</reference>
<feature type="binding site" evidence="7">
    <location>
        <position position="53"/>
    </location>
    <ligand>
        <name>Zn(2+)</name>
        <dbReference type="ChEBI" id="CHEBI:29105"/>
        <label>1</label>
    </ligand>
</feature>
<dbReference type="SUPFAM" id="SSF56281">
    <property type="entry name" value="Metallo-hydrolase/oxidoreductase"/>
    <property type="match status" value="1"/>
</dbReference>
<keyword evidence="6 7" id="KW-0862">Zinc</keyword>
<feature type="binding site" evidence="7">
    <location>
        <position position="55"/>
    </location>
    <ligand>
        <name>Zn(2+)</name>
        <dbReference type="ChEBI" id="CHEBI:29105"/>
        <label>2</label>
    </ligand>
</feature>
<dbReference type="HAMAP" id="MF_01374">
    <property type="entry name" value="Glyoxalase_2"/>
    <property type="match status" value="1"/>
</dbReference>
<comment type="catalytic activity">
    <reaction evidence="1 7">
        <text>an S-(2-hydroxyacyl)glutathione + H2O = a 2-hydroxy carboxylate + glutathione + H(+)</text>
        <dbReference type="Rhea" id="RHEA:21864"/>
        <dbReference type="ChEBI" id="CHEBI:15377"/>
        <dbReference type="ChEBI" id="CHEBI:15378"/>
        <dbReference type="ChEBI" id="CHEBI:57925"/>
        <dbReference type="ChEBI" id="CHEBI:58896"/>
        <dbReference type="ChEBI" id="CHEBI:71261"/>
        <dbReference type="EC" id="3.1.2.6"/>
    </reaction>
</comment>
<comment type="function">
    <text evidence="7">Thiolesterase that catalyzes the hydrolysis of S-D-lactoyl-glutathione to form glutathione and D-lactic acid.</text>
</comment>
<proteinExistence type="inferred from homology"/>
<dbReference type="PIRSF" id="PIRSF005457">
    <property type="entry name" value="Glx"/>
    <property type="match status" value="1"/>
</dbReference>
<dbReference type="Pfam" id="PF16123">
    <property type="entry name" value="HAGH_C"/>
    <property type="match status" value="1"/>
</dbReference>
<comment type="similarity">
    <text evidence="3 7">Belongs to the metallo-beta-lactamase superfamily. Glyoxalase II family.</text>
</comment>
<dbReference type="Proteomes" id="UP000717981">
    <property type="component" value="Unassembled WGS sequence"/>
</dbReference>
<dbReference type="SMART" id="SM00849">
    <property type="entry name" value="Lactamase_B"/>
    <property type="match status" value="1"/>
</dbReference>
<dbReference type="Pfam" id="PF00753">
    <property type="entry name" value="Lactamase_B"/>
    <property type="match status" value="1"/>
</dbReference>
<keyword evidence="5 7" id="KW-0378">Hydrolase</keyword>
<dbReference type="InterPro" id="IPR050110">
    <property type="entry name" value="Glyoxalase_II_hydrolase"/>
</dbReference>
<evidence type="ECO:0000256" key="2">
    <source>
        <dbReference type="ARBA" id="ARBA00004963"/>
    </source>
</evidence>
<dbReference type="AlphaFoldDB" id="A0A921NUT7"/>
<dbReference type="InterPro" id="IPR017782">
    <property type="entry name" value="Hydroxyacylglutathione_Hdrlase"/>
</dbReference>
<evidence type="ECO:0000256" key="5">
    <source>
        <dbReference type="ARBA" id="ARBA00022801"/>
    </source>
</evidence>
<dbReference type="PANTHER" id="PTHR43705:SF1">
    <property type="entry name" value="HYDROXYACYLGLUTATHIONE HYDROLASE GLOB"/>
    <property type="match status" value="1"/>
</dbReference>
<feature type="binding site" evidence="7">
    <location>
        <position position="51"/>
    </location>
    <ligand>
        <name>Zn(2+)</name>
        <dbReference type="ChEBI" id="CHEBI:29105"/>
        <label>1</label>
    </ligand>
</feature>
<evidence type="ECO:0000256" key="7">
    <source>
        <dbReference type="HAMAP-Rule" id="MF_01374"/>
    </source>
</evidence>
<dbReference type="EC" id="3.1.2.6" evidence="7"/>
<keyword evidence="4 7" id="KW-0479">Metal-binding</keyword>
<dbReference type="CDD" id="cd07723">
    <property type="entry name" value="hydroxyacylglutathione_hydrolase_MBL-fold"/>
    <property type="match status" value="1"/>
</dbReference>
<dbReference type="InterPro" id="IPR001279">
    <property type="entry name" value="Metallo-B-lactamas"/>
</dbReference>
<evidence type="ECO:0000256" key="6">
    <source>
        <dbReference type="ARBA" id="ARBA00022833"/>
    </source>
</evidence>
<gene>
    <name evidence="7 9" type="primary">gloB</name>
    <name evidence="9" type="ORF">CR938_09475</name>
</gene>
<evidence type="ECO:0000256" key="3">
    <source>
        <dbReference type="ARBA" id="ARBA00006759"/>
    </source>
</evidence>
<evidence type="ECO:0000313" key="9">
    <source>
        <dbReference type="EMBL" id="KAF1688576.1"/>
    </source>
</evidence>
<dbReference type="InterPro" id="IPR036866">
    <property type="entry name" value="RibonucZ/Hydroxyglut_hydro"/>
</dbReference>
<dbReference type="NCBIfam" id="TIGR03413">
    <property type="entry name" value="GSH_gloB"/>
    <property type="match status" value="1"/>
</dbReference>
<feature type="binding site" evidence="7">
    <location>
        <position position="163"/>
    </location>
    <ligand>
        <name>Zn(2+)</name>
        <dbReference type="ChEBI" id="CHEBI:29105"/>
        <label>2</label>
    </ligand>
</feature>
<feature type="binding site" evidence="7">
    <location>
        <position position="56"/>
    </location>
    <ligand>
        <name>Zn(2+)</name>
        <dbReference type="ChEBI" id="CHEBI:29105"/>
        <label>2</label>
    </ligand>
</feature>